<organism evidence="5 6">
    <name type="scientific">Arthrobacter ginsengisoli</name>
    <dbReference type="NCBI Taxonomy" id="1356565"/>
    <lineage>
        <taxon>Bacteria</taxon>
        <taxon>Bacillati</taxon>
        <taxon>Actinomycetota</taxon>
        <taxon>Actinomycetes</taxon>
        <taxon>Micrococcales</taxon>
        <taxon>Micrococcaceae</taxon>
        <taxon>Arthrobacter</taxon>
    </lineage>
</organism>
<comment type="similarity">
    <text evidence="1">Belongs to the HpcH/HpaI aldolase family.</text>
</comment>
<sequence length="272" mass="29394">MTYAPNPVKKTLKDGKPVLGIEFMTESHRLIEIAGWAGFDYIQFDMEHTPYSFSEIEGFVRTADGTGMTSIVRVAETTATNIRRVLETGAQGVMLPQVRSAKEVRDAVAATRYAPTGTRGMCPVTRAARFSEPTWDEYVRWVEDEILVVALIENPTALEEIEEICAVPGLDAVGFGSGDMGQSLGASYCGMADPRVRAAFERVTAAARAADLPLLAMPTINNDPFASVQSLVDEGVRLVTFDADALMFKRACSDIVAGFQAISVEDTALGAK</sequence>
<dbReference type="EMBL" id="JAVDVQ010000010">
    <property type="protein sequence ID" value="MDR7083402.1"/>
    <property type="molecule type" value="Genomic_DNA"/>
</dbReference>
<dbReference type="Pfam" id="PF03328">
    <property type="entry name" value="HpcH_HpaI"/>
    <property type="match status" value="1"/>
</dbReference>
<evidence type="ECO:0000259" key="4">
    <source>
        <dbReference type="Pfam" id="PF03328"/>
    </source>
</evidence>
<protein>
    <submittedName>
        <fullName evidence="5">2-keto-3-deoxy-L-rhamnonate aldolase RhmA</fullName>
    </submittedName>
</protein>
<dbReference type="Proteomes" id="UP001252243">
    <property type="component" value="Unassembled WGS sequence"/>
</dbReference>
<keyword evidence="3" id="KW-0456">Lyase</keyword>
<dbReference type="Gene3D" id="3.20.20.60">
    <property type="entry name" value="Phosphoenolpyruvate-binding domains"/>
    <property type="match status" value="1"/>
</dbReference>
<feature type="domain" description="HpcH/HpaI aldolase/citrate lyase" evidence="4">
    <location>
        <begin position="26"/>
        <end position="216"/>
    </location>
</feature>
<dbReference type="InterPro" id="IPR015813">
    <property type="entry name" value="Pyrv/PenolPyrv_kinase-like_dom"/>
</dbReference>
<evidence type="ECO:0000256" key="2">
    <source>
        <dbReference type="ARBA" id="ARBA00022723"/>
    </source>
</evidence>
<dbReference type="SUPFAM" id="SSF51621">
    <property type="entry name" value="Phosphoenolpyruvate/pyruvate domain"/>
    <property type="match status" value="1"/>
</dbReference>
<dbReference type="PANTHER" id="PTHR30502:SF0">
    <property type="entry name" value="PHOSPHOENOLPYRUVATE CARBOXYLASE FAMILY PROTEIN"/>
    <property type="match status" value="1"/>
</dbReference>
<dbReference type="RefSeq" id="WP_310058030.1">
    <property type="nucleotide sequence ID" value="NZ_JAVDVQ010000010.1"/>
</dbReference>
<comment type="caution">
    <text evidence="5">The sequence shown here is derived from an EMBL/GenBank/DDBJ whole genome shotgun (WGS) entry which is preliminary data.</text>
</comment>
<proteinExistence type="inferred from homology"/>
<dbReference type="InterPro" id="IPR050251">
    <property type="entry name" value="HpcH-HpaI_aldolase"/>
</dbReference>
<evidence type="ECO:0000313" key="6">
    <source>
        <dbReference type="Proteomes" id="UP001252243"/>
    </source>
</evidence>
<dbReference type="InterPro" id="IPR005000">
    <property type="entry name" value="Aldolase/citrate-lyase_domain"/>
</dbReference>
<keyword evidence="2" id="KW-0479">Metal-binding</keyword>
<name>A0ABU1UDZ8_9MICC</name>
<evidence type="ECO:0000256" key="3">
    <source>
        <dbReference type="ARBA" id="ARBA00023239"/>
    </source>
</evidence>
<gene>
    <name evidence="5" type="ORF">J2X01_002696</name>
</gene>
<dbReference type="PANTHER" id="PTHR30502">
    <property type="entry name" value="2-KETO-3-DEOXY-L-RHAMNONATE ALDOLASE"/>
    <property type="match status" value="1"/>
</dbReference>
<reference evidence="5 6" key="1">
    <citation type="submission" date="2023-07" db="EMBL/GenBank/DDBJ databases">
        <title>Sorghum-associated microbial communities from plants grown in Nebraska, USA.</title>
        <authorList>
            <person name="Schachtman D."/>
        </authorList>
    </citation>
    <scope>NUCLEOTIDE SEQUENCE [LARGE SCALE GENOMIC DNA]</scope>
    <source>
        <strain evidence="5 6">BE167</strain>
    </source>
</reference>
<keyword evidence="6" id="KW-1185">Reference proteome</keyword>
<dbReference type="InterPro" id="IPR040442">
    <property type="entry name" value="Pyrv_kinase-like_dom_sf"/>
</dbReference>
<evidence type="ECO:0000256" key="1">
    <source>
        <dbReference type="ARBA" id="ARBA00005568"/>
    </source>
</evidence>
<evidence type="ECO:0000313" key="5">
    <source>
        <dbReference type="EMBL" id="MDR7083402.1"/>
    </source>
</evidence>
<accession>A0ABU1UDZ8</accession>